<comment type="caution">
    <text evidence="1">The sequence shown here is derived from an EMBL/GenBank/DDBJ whole genome shotgun (WGS) entry which is preliminary data.</text>
</comment>
<dbReference type="STRING" id="1802620.A3D91_04845"/>
<accession>A0A1F4VA65</accession>
<dbReference type="AlphaFoldDB" id="A0A1F4VA65"/>
<dbReference type="EMBL" id="MEVD01000006">
    <property type="protein sequence ID" value="OGC54056.1"/>
    <property type="molecule type" value="Genomic_DNA"/>
</dbReference>
<sequence>MIDKYTSHDEIPERMTFEYPESISIESREKIDEARAEVADAMIWAYSRLMSVLPKESELEILKYRKHLPYGYDGLVIPERVFPKKIKNRLTEKDEITLEDIFETATDEACYLASIRVLTFLGIKYPGSFNKAFMVKGIYPPNSRWEFHSYFVVEFKPNADEDKFWYFAGSPANGREYRDPLKLFEGESLDRVMLEINQEEDNVFPNGRQIEDEFWRYSFKPAEFGRTDISDEFVQPRIYIVVKDSNGYCYHDYQYENEAVFIGKKGPLNLLRS</sequence>
<proteinExistence type="predicted"/>
<evidence type="ECO:0000313" key="2">
    <source>
        <dbReference type="Proteomes" id="UP000178127"/>
    </source>
</evidence>
<evidence type="ECO:0000313" key="1">
    <source>
        <dbReference type="EMBL" id="OGC54056.1"/>
    </source>
</evidence>
<name>A0A1F4VA65_UNCKA</name>
<protein>
    <submittedName>
        <fullName evidence="1">Uncharacterized protein</fullName>
    </submittedName>
</protein>
<gene>
    <name evidence="1" type="ORF">A3D91_04845</name>
</gene>
<organism evidence="1 2">
    <name type="scientific">candidate division WWE3 bacterium RIFCSPHIGHO2_02_FULL_38_14</name>
    <dbReference type="NCBI Taxonomy" id="1802620"/>
    <lineage>
        <taxon>Bacteria</taxon>
        <taxon>Katanobacteria</taxon>
    </lineage>
</organism>
<dbReference type="Proteomes" id="UP000178127">
    <property type="component" value="Unassembled WGS sequence"/>
</dbReference>
<reference evidence="1 2" key="1">
    <citation type="journal article" date="2016" name="Nat. Commun.">
        <title>Thousands of microbial genomes shed light on interconnected biogeochemical processes in an aquifer system.</title>
        <authorList>
            <person name="Anantharaman K."/>
            <person name="Brown C.T."/>
            <person name="Hug L.A."/>
            <person name="Sharon I."/>
            <person name="Castelle C.J."/>
            <person name="Probst A.J."/>
            <person name="Thomas B.C."/>
            <person name="Singh A."/>
            <person name="Wilkins M.J."/>
            <person name="Karaoz U."/>
            <person name="Brodie E.L."/>
            <person name="Williams K.H."/>
            <person name="Hubbard S.S."/>
            <person name="Banfield J.F."/>
        </authorList>
    </citation>
    <scope>NUCLEOTIDE SEQUENCE [LARGE SCALE GENOMIC DNA]</scope>
</reference>